<gene>
    <name evidence="1" type="ORF">STRINF_01633</name>
</gene>
<accession>A0ABM9XDL1</accession>
<sequence length="40" mass="4787">MAQNRHNFFRCYEGMAKNRRKQQKSMSLSLMSETAVEYTI</sequence>
<protein>
    <submittedName>
        <fullName evidence="1">Uncharacterized protein</fullName>
    </submittedName>
</protein>
<proteinExistence type="predicted"/>
<reference evidence="1" key="2">
    <citation type="submission" date="2013-09" db="EMBL/GenBank/DDBJ databases">
        <title>Draft genome sequence of Streptococcus infantarius subsp. infantarius ATCC BAA-102.</title>
        <authorList>
            <person name="Sudarsanam P."/>
            <person name="Ley R."/>
            <person name="Guruge J."/>
            <person name="Turnbaugh P.J."/>
            <person name="Mahowald M."/>
            <person name="Liep D."/>
            <person name="Gordon J."/>
        </authorList>
    </citation>
    <scope>NUCLEOTIDE SEQUENCE</scope>
    <source>
        <strain evidence="1">ATCC BAA-102</strain>
    </source>
</reference>
<name>A0ABM9XDL1_9STRE</name>
<comment type="caution">
    <text evidence="1">The sequence shown here is derived from an EMBL/GenBank/DDBJ whole genome shotgun (WGS) entry which is preliminary data.</text>
</comment>
<dbReference type="EMBL" id="ABJK02000021">
    <property type="protein sequence ID" value="EDT47332.1"/>
    <property type="molecule type" value="Genomic_DNA"/>
</dbReference>
<dbReference type="Proteomes" id="UP000005602">
    <property type="component" value="Unassembled WGS sequence"/>
</dbReference>
<keyword evidence="2" id="KW-1185">Reference proteome</keyword>
<reference evidence="1" key="1">
    <citation type="submission" date="2008-03" db="EMBL/GenBank/DDBJ databases">
        <authorList>
            <person name="Fulton L."/>
            <person name="Clifton S."/>
            <person name="Fulton B."/>
            <person name="Xu J."/>
            <person name="Minx P."/>
            <person name="Pepin K.H."/>
            <person name="Johnson M."/>
            <person name="Thiruvilangam P."/>
            <person name="Bhonagiri V."/>
            <person name="Nash W.E."/>
            <person name="Mardis E.R."/>
            <person name="Wilson R.K."/>
        </authorList>
    </citation>
    <scope>NUCLEOTIDE SEQUENCE [LARGE SCALE GENOMIC DNA]</scope>
    <source>
        <strain evidence="1">ATCC BAA-102</strain>
    </source>
</reference>
<organism evidence="1 2">
    <name type="scientific">Streptococcus infantarius subsp. infantarius ATCC BAA-102</name>
    <dbReference type="NCBI Taxonomy" id="471872"/>
    <lineage>
        <taxon>Bacteria</taxon>
        <taxon>Bacillati</taxon>
        <taxon>Bacillota</taxon>
        <taxon>Bacilli</taxon>
        <taxon>Lactobacillales</taxon>
        <taxon>Streptococcaceae</taxon>
        <taxon>Streptococcus</taxon>
    </lineage>
</organism>
<evidence type="ECO:0000313" key="2">
    <source>
        <dbReference type="Proteomes" id="UP000005602"/>
    </source>
</evidence>
<evidence type="ECO:0000313" key="1">
    <source>
        <dbReference type="EMBL" id="EDT47332.1"/>
    </source>
</evidence>